<feature type="domain" description="Poly A polymerase head" evidence="6">
    <location>
        <begin position="72"/>
        <end position="109"/>
    </location>
</feature>
<dbReference type="GO" id="GO:0001680">
    <property type="term" value="P:tRNA 3'-terminal CCA addition"/>
    <property type="evidence" value="ECO:0007669"/>
    <property type="project" value="TreeGrafter"/>
</dbReference>
<evidence type="ECO:0000313" key="7">
    <source>
        <dbReference type="EMBL" id="RAO70241.1"/>
    </source>
</evidence>
<dbReference type="GO" id="GO:0052929">
    <property type="term" value="F:ATP:3'-cytidine-cytidine-tRNA adenylyltransferase activity"/>
    <property type="evidence" value="ECO:0007669"/>
    <property type="project" value="TreeGrafter"/>
</dbReference>
<dbReference type="OrthoDB" id="445712at2759"/>
<dbReference type="CDD" id="cd05398">
    <property type="entry name" value="NT_ClassII-CCAase"/>
    <property type="match status" value="1"/>
</dbReference>
<dbReference type="STRING" id="1196081.A0A364L3E1"/>
<keyword evidence="3 4" id="KW-0694">RNA-binding</keyword>
<protein>
    <recommendedName>
        <fullName evidence="6">Poly A polymerase head domain-containing protein</fullName>
    </recommendedName>
</protein>
<evidence type="ECO:0000313" key="8">
    <source>
        <dbReference type="Proteomes" id="UP000249363"/>
    </source>
</evidence>
<evidence type="ECO:0000256" key="4">
    <source>
        <dbReference type="RuleBase" id="RU003953"/>
    </source>
</evidence>
<feature type="domain" description="Poly A polymerase head" evidence="6">
    <location>
        <begin position="163"/>
        <end position="250"/>
    </location>
</feature>
<dbReference type="Gene3D" id="3.30.460.10">
    <property type="entry name" value="Beta Polymerase, domain 2"/>
    <property type="match status" value="1"/>
</dbReference>
<dbReference type="RefSeq" id="XP_040734757.1">
    <property type="nucleotide sequence ID" value="XM_040878819.1"/>
</dbReference>
<reference evidence="7 8" key="1">
    <citation type="journal article" date="2017" name="Biotechnol. Biofuels">
        <title>Differential beta-glucosidase expression as a function of carbon source availability in Talaromyces amestolkiae: a genomic and proteomic approach.</title>
        <authorList>
            <person name="de Eugenio L.I."/>
            <person name="Mendez-Liter J.A."/>
            <person name="Nieto-Dominguez M."/>
            <person name="Alonso L."/>
            <person name="Gil-Munoz J."/>
            <person name="Barriuso J."/>
            <person name="Prieto A."/>
            <person name="Martinez M.J."/>
        </authorList>
    </citation>
    <scope>NUCLEOTIDE SEQUENCE [LARGE SCALE GENOMIC DNA]</scope>
    <source>
        <strain evidence="7 8">CIB</strain>
    </source>
</reference>
<dbReference type="PANTHER" id="PTHR13734">
    <property type="entry name" value="TRNA-NUCLEOTIDYLTRANSFERASE"/>
    <property type="match status" value="1"/>
</dbReference>
<dbReference type="PANTHER" id="PTHR13734:SF5">
    <property type="entry name" value="CCA TRNA NUCLEOTIDYLTRANSFERASE, MITOCHONDRIAL"/>
    <property type="match status" value="1"/>
</dbReference>
<dbReference type="Gene3D" id="1.10.3090.10">
    <property type="entry name" value="cca-adding enzyme, domain 2"/>
    <property type="match status" value="1"/>
</dbReference>
<dbReference type="AlphaFoldDB" id="A0A364L3E1"/>
<evidence type="ECO:0000256" key="1">
    <source>
        <dbReference type="ARBA" id="ARBA00007265"/>
    </source>
</evidence>
<keyword evidence="8" id="KW-1185">Reference proteome</keyword>
<sequence>MDTKKEINTPEPPNKKVKLADQDINQHNVKTTTPSTTQIDLLPAEQLLRTLLLDCRDHFASTPGSHQDAGAMWFVGGWVRDKLLGKQSCDIDVAMSIMTGPEFANHLREFLSSEPPPAELSASTSDNDDENKPKTKGDIYRIQATKSGIPAEIRGFYEIDRNPKKGKHLQTTSAKIFGLDIDFVNLRTEKDLQPDGHPKQVVGREFGSLAEEDAYRRDATVNAIFYDLDYQQVEDHTQKGLQDLEARVLRTPLDAHVTFTDDPLRILRFARLASTLGFTIDEGNTQQAIKDPEIQGLISTRISPERIGLELKKMVTGPDPVTALFWIHRLRLYQPVFLGEQQKGALDRLKESEASEAEQWAADKDEYVWPLAWPDACKTVSQLLSTDNENIVAIELAQSQDIELVWQVALWCPLALLCQPQDTPPFPVVKPAIKAIRSTNEMTKLLEGSLNNMKEIRSTIDLVVDCNNKESLRRSTVGKPIRSWGKTWRLQVLFTLLTDILSAKSRTEDFLNRYSIFLQFVLEQRLQDVHSMPQILNGSDIKTIFRLRKSGAFMNGVMKALLEWQFDHEADYGDRNETKAQAIEWLRGQKERLKIPDPEIDLANQ</sequence>
<keyword evidence="2 4" id="KW-0808">Transferase</keyword>
<dbReference type="InterPro" id="IPR002646">
    <property type="entry name" value="PolA_pol_head_dom"/>
</dbReference>
<comment type="caution">
    <text evidence="7">The sequence shown here is derived from an EMBL/GenBank/DDBJ whole genome shotgun (WGS) entry which is preliminary data.</text>
</comment>
<proteinExistence type="inferred from homology"/>
<dbReference type="GeneID" id="63795469"/>
<evidence type="ECO:0000256" key="3">
    <source>
        <dbReference type="ARBA" id="ARBA00022884"/>
    </source>
</evidence>
<name>A0A364L3E1_TALAM</name>
<dbReference type="EMBL" id="MIKG01000011">
    <property type="protein sequence ID" value="RAO70241.1"/>
    <property type="molecule type" value="Genomic_DNA"/>
</dbReference>
<gene>
    <name evidence="7" type="ORF">BHQ10_006253</name>
</gene>
<accession>A0A364L3E1</accession>
<evidence type="ECO:0000256" key="5">
    <source>
        <dbReference type="SAM" id="MobiDB-lite"/>
    </source>
</evidence>
<dbReference type="GO" id="GO:0003723">
    <property type="term" value="F:RNA binding"/>
    <property type="evidence" value="ECO:0007669"/>
    <property type="project" value="UniProtKB-KW"/>
</dbReference>
<evidence type="ECO:0000256" key="2">
    <source>
        <dbReference type="ARBA" id="ARBA00022679"/>
    </source>
</evidence>
<dbReference type="SUPFAM" id="SSF81891">
    <property type="entry name" value="Poly A polymerase C-terminal region-like"/>
    <property type="match status" value="1"/>
</dbReference>
<dbReference type="Proteomes" id="UP000249363">
    <property type="component" value="Unassembled WGS sequence"/>
</dbReference>
<comment type="similarity">
    <text evidence="1 4">Belongs to the tRNA nucleotidyltransferase/poly(A) polymerase family.</text>
</comment>
<dbReference type="Pfam" id="PF01743">
    <property type="entry name" value="PolyA_pol"/>
    <property type="match status" value="2"/>
</dbReference>
<feature type="region of interest" description="Disordered" evidence="5">
    <location>
        <begin position="113"/>
        <end position="136"/>
    </location>
</feature>
<organism evidence="7 8">
    <name type="scientific">Talaromyces amestolkiae</name>
    <dbReference type="NCBI Taxonomy" id="1196081"/>
    <lineage>
        <taxon>Eukaryota</taxon>
        <taxon>Fungi</taxon>
        <taxon>Dikarya</taxon>
        <taxon>Ascomycota</taxon>
        <taxon>Pezizomycotina</taxon>
        <taxon>Eurotiomycetes</taxon>
        <taxon>Eurotiomycetidae</taxon>
        <taxon>Eurotiales</taxon>
        <taxon>Trichocomaceae</taxon>
        <taxon>Talaromyces</taxon>
        <taxon>Talaromyces sect. Talaromyces</taxon>
    </lineage>
</organism>
<evidence type="ECO:0000259" key="6">
    <source>
        <dbReference type="Pfam" id="PF01743"/>
    </source>
</evidence>
<dbReference type="InterPro" id="IPR043519">
    <property type="entry name" value="NT_sf"/>
</dbReference>
<dbReference type="GO" id="GO:0052927">
    <property type="term" value="F:CC tRNA cytidylyltransferase activity"/>
    <property type="evidence" value="ECO:0007669"/>
    <property type="project" value="TreeGrafter"/>
</dbReference>
<dbReference type="SUPFAM" id="SSF81301">
    <property type="entry name" value="Nucleotidyltransferase"/>
    <property type="match status" value="1"/>
</dbReference>